<keyword evidence="1" id="KW-0805">Transcription regulation</keyword>
<feature type="region of interest" description="Disordered" evidence="4">
    <location>
        <begin position="335"/>
        <end position="362"/>
    </location>
</feature>
<dbReference type="GO" id="GO:0003700">
    <property type="term" value="F:DNA-binding transcription factor activity"/>
    <property type="evidence" value="ECO:0007669"/>
    <property type="project" value="InterPro"/>
</dbReference>
<dbReference type="PANTHER" id="PTHR46796:SF6">
    <property type="entry name" value="ARAC SUBFAMILY"/>
    <property type="match status" value="1"/>
</dbReference>
<gene>
    <name evidence="6" type="ORF">DLJ61_08000</name>
</gene>
<feature type="domain" description="HTH araC/xylS-type" evidence="5">
    <location>
        <begin position="239"/>
        <end position="338"/>
    </location>
</feature>
<name>A0AAD0KBZ5_9ACTN</name>
<evidence type="ECO:0000259" key="5">
    <source>
        <dbReference type="PROSITE" id="PS01124"/>
    </source>
</evidence>
<evidence type="ECO:0000256" key="3">
    <source>
        <dbReference type="ARBA" id="ARBA00023163"/>
    </source>
</evidence>
<proteinExistence type="predicted"/>
<evidence type="ECO:0000313" key="7">
    <source>
        <dbReference type="Proteomes" id="UP000247118"/>
    </source>
</evidence>
<dbReference type="EMBL" id="CP029604">
    <property type="protein sequence ID" value="AWO83472.1"/>
    <property type="molecule type" value="Genomic_DNA"/>
</dbReference>
<keyword evidence="3" id="KW-0804">Transcription</keyword>
<evidence type="ECO:0000256" key="4">
    <source>
        <dbReference type="SAM" id="MobiDB-lite"/>
    </source>
</evidence>
<accession>A0AAD0KBZ5</accession>
<sequence>MGEGARMNGRGYSRRGLEPAVVDAWYDRWGVRHPDELPDPIRLRGRAGLAAYSSAFSSVNAEFPEGYESIIYHRKMSMMMAHCELHTPRTTELTRAAIREMPIDLVIVAAHVLESDLRITQYGTEMAYGEGQLVVLALDSPFVNVVDCVADSAMLLIPKRLLGLSSESGSAPRLPVAADSLVSRSTAQFVRRFASDAAMLGREVTTEMELAAIRMIREAIGMHSYHERHPQRDSVMVREAAAELIEQHFADPRYSADSIASALHMSRRHLYRHFADADTSPAILLKRRRLAHAMELLAAEPDLPLDAVAGRSGFLSVAALRGRLRAEFGAGWTEIRTPVHPPRPPASPKSSGHHRAQGPTGG</sequence>
<dbReference type="InterPro" id="IPR018060">
    <property type="entry name" value="HTH_AraC"/>
</dbReference>
<organism evidence="6 7">
    <name type="scientific">Gordonia terrae</name>
    <dbReference type="NCBI Taxonomy" id="2055"/>
    <lineage>
        <taxon>Bacteria</taxon>
        <taxon>Bacillati</taxon>
        <taxon>Actinomycetota</taxon>
        <taxon>Actinomycetes</taxon>
        <taxon>Mycobacteriales</taxon>
        <taxon>Gordoniaceae</taxon>
        <taxon>Gordonia</taxon>
    </lineage>
</organism>
<evidence type="ECO:0000256" key="2">
    <source>
        <dbReference type="ARBA" id="ARBA00023125"/>
    </source>
</evidence>
<dbReference type="GO" id="GO:0043565">
    <property type="term" value="F:sequence-specific DNA binding"/>
    <property type="evidence" value="ECO:0007669"/>
    <property type="project" value="InterPro"/>
</dbReference>
<dbReference type="InterPro" id="IPR050204">
    <property type="entry name" value="AraC_XylS_family_regulators"/>
</dbReference>
<reference evidence="6 7" key="1">
    <citation type="submission" date="2018-05" db="EMBL/GenBank/DDBJ databases">
        <title>Complete genome sequence of Gordonia terrae NRRL B-16283.</title>
        <authorList>
            <person name="Garlena R.A."/>
            <person name="Russell D.A."/>
            <person name="Hatfull G.F."/>
        </authorList>
    </citation>
    <scope>NUCLEOTIDE SEQUENCE [LARGE SCALE GENOMIC DNA]</scope>
    <source>
        <strain evidence="6 7">NRRL B-16283</strain>
    </source>
</reference>
<dbReference type="SMART" id="SM00342">
    <property type="entry name" value="HTH_ARAC"/>
    <property type="match status" value="1"/>
</dbReference>
<evidence type="ECO:0000256" key="1">
    <source>
        <dbReference type="ARBA" id="ARBA00023015"/>
    </source>
</evidence>
<dbReference type="Proteomes" id="UP000247118">
    <property type="component" value="Chromosome"/>
</dbReference>
<dbReference type="Gene3D" id="1.10.10.60">
    <property type="entry name" value="Homeodomain-like"/>
    <property type="match status" value="1"/>
</dbReference>
<keyword evidence="2" id="KW-0238">DNA-binding</keyword>
<dbReference type="Pfam" id="PF12833">
    <property type="entry name" value="HTH_18"/>
    <property type="match status" value="1"/>
</dbReference>
<dbReference type="PROSITE" id="PS01124">
    <property type="entry name" value="HTH_ARAC_FAMILY_2"/>
    <property type="match status" value="1"/>
</dbReference>
<dbReference type="AlphaFoldDB" id="A0AAD0KBZ5"/>
<protein>
    <submittedName>
        <fullName evidence="6">AraC family transcriptional regulator</fullName>
    </submittedName>
</protein>
<dbReference type="PANTHER" id="PTHR46796">
    <property type="entry name" value="HTH-TYPE TRANSCRIPTIONAL ACTIVATOR RHAS-RELATED"/>
    <property type="match status" value="1"/>
</dbReference>
<evidence type="ECO:0000313" key="6">
    <source>
        <dbReference type="EMBL" id="AWO83472.1"/>
    </source>
</evidence>